<evidence type="ECO:0000313" key="1">
    <source>
        <dbReference type="EMBL" id="ASP23040.1"/>
    </source>
</evidence>
<name>A0A222EAC1_9RHOB</name>
<accession>A0A222EAC1</accession>
<sequence length="283" mass="31062">MRHPILVSICAAGVVALSACEKDINSAEMDRKFQGVNVVDESDLNEVMLTVGDPNEAVAYFQRTASENPDRIDVLRGLAISLVRAKRVQEGKVAWAKVVAHEDSNDGDKVQLADTLIRAGDWEQAEKVLDAIPPTFETFKRYRLEAMIADGNEEWKKADSFYEVAVGLTTKPASVLNNWGYSKLARGDLPAAEKLFVEAIRHDEKLFTAKNNLVMARGAQGKYELPVIPMTQVERAELLHTLGLAAIKSGDVKTGKALLREALETHPQHFDAAARALAALEEA</sequence>
<reference evidence="1 2" key="1">
    <citation type="submission" date="2017-07" db="EMBL/GenBank/DDBJ databases">
        <title>Genome Sequence of Antarctobacter heliothermus Strain SMS3 Isolated from a culture of the Diatom Skeletonema marinoi.</title>
        <authorList>
            <person name="Topel M."/>
            <person name="Pinder M.I.M."/>
            <person name="Johansson O.N."/>
            <person name="Kourtchenko O."/>
            <person name="Godhe A."/>
            <person name="Clarke A.K."/>
        </authorList>
    </citation>
    <scope>NUCLEOTIDE SEQUENCE [LARGE SCALE GENOMIC DNA]</scope>
    <source>
        <strain evidence="1 2">SMS3</strain>
    </source>
</reference>
<dbReference type="KEGG" id="aht:ANTHELSMS3_04439"/>
<organism evidence="1 2">
    <name type="scientific">Antarctobacter heliothermus</name>
    <dbReference type="NCBI Taxonomy" id="74033"/>
    <lineage>
        <taxon>Bacteria</taxon>
        <taxon>Pseudomonadati</taxon>
        <taxon>Pseudomonadota</taxon>
        <taxon>Alphaproteobacteria</taxon>
        <taxon>Rhodobacterales</taxon>
        <taxon>Roseobacteraceae</taxon>
        <taxon>Antarctobacter</taxon>
    </lineage>
</organism>
<dbReference type="SUPFAM" id="SSF48452">
    <property type="entry name" value="TPR-like"/>
    <property type="match status" value="1"/>
</dbReference>
<proteinExistence type="predicted"/>
<dbReference type="Proteomes" id="UP000203589">
    <property type="component" value="Chromosome"/>
</dbReference>
<evidence type="ECO:0000313" key="2">
    <source>
        <dbReference type="Proteomes" id="UP000203589"/>
    </source>
</evidence>
<dbReference type="InterPro" id="IPR019734">
    <property type="entry name" value="TPR_rpt"/>
</dbReference>
<dbReference type="PROSITE" id="PS51257">
    <property type="entry name" value="PROKAR_LIPOPROTEIN"/>
    <property type="match status" value="1"/>
</dbReference>
<protein>
    <submittedName>
        <fullName evidence="1">Tetratricopeptide repeat protein</fullName>
    </submittedName>
</protein>
<keyword evidence="2" id="KW-1185">Reference proteome</keyword>
<dbReference type="AlphaFoldDB" id="A0A222EAC1"/>
<dbReference type="EMBL" id="CP022540">
    <property type="protein sequence ID" value="ASP23040.1"/>
    <property type="molecule type" value="Genomic_DNA"/>
</dbReference>
<dbReference type="InterPro" id="IPR011990">
    <property type="entry name" value="TPR-like_helical_dom_sf"/>
</dbReference>
<dbReference type="OrthoDB" id="7819234at2"/>
<dbReference type="RefSeq" id="WP_094036719.1">
    <property type="nucleotide sequence ID" value="NZ_CP022540.1"/>
</dbReference>
<dbReference type="Pfam" id="PF13432">
    <property type="entry name" value="TPR_16"/>
    <property type="match status" value="1"/>
</dbReference>
<dbReference type="SMART" id="SM00028">
    <property type="entry name" value="TPR"/>
    <property type="match status" value="3"/>
</dbReference>
<dbReference type="Gene3D" id="1.25.40.10">
    <property type="entry name" value="Tetratricopeptide repeat domain"/>
    <property type="match status" value="2"/>
</dbReference>
<gene>
    <name evidence="1" type="ORF">ANTHELSMS3_04439</name>
</gene>